<evidence type="ECO:0000256" key="2">
    <source>
        <dbReference type="ARBA" id="ARBA00007866"/>
    </source>
</evidence>
<evidence type="ECO:0000256" key="8">
    <source>
        <dbReference type="ARBA" id="ARBA00022982"/>
    </source>
</evidence>
<dbReference type="PANTHER" id="PTHR22888:SF9">
    <property type="entry name" value="CYTOCHROME C OXIDASE SUBUNIT 2"/>
    <property type="match status" value="1"/>
</dbReference>
<dbReference type="FunFam" id="1.10.287.90:FF:000013">
    <property type="entry name" value="Cytochrome c oxidase subunit 2"/>
    <property type="match status" value="1"/>
</dbReference>
<keyword evidence="4 14" id="KW-0679">Respiratory chain</keyword>
<dbReference type="KEGG" id="cmp:Cha6605_4855"/>
<name>K9UMA8_CHAP6</name>
<dbReference type="PRINTS" id="PR01166">
    <property type="entry name" value="CYCOXIDASEII"/>
</dbReference>
<dbReference type="AlphaFoldDB" id="K9UMA8"/>
<keyword evidence="20" id="KW-1185">Reference proteome</keyword>
<comment type="cofactor">
    <cofactor evidence="15">
        <name>Cu cation</name>
        <dbReference type="ChEBI" id="CHEBI:23378"/>
    </cofactor>
    <text evidence="15">Binds a copper A center.</text>
</comment>
<feature type="transmembrane region" description="Helical" evidence="16">
    <location>
        <begin position="7"/>
        <end position="24"/>
    </location>
</feature>
<evidence type="ECO:0000256" key="4">
    <source>
        <dbReference type="ARBA" id="ARBA00022660"/>
    </source>
</evidence>
<dbReference type="InterPro" id="IPR036257">
    <property type="entry name" value="Cyt_c_oxidase_su2_TM_sf"/>
</dbReference>
<dbReference type="InterPro" id="IPR045187">
    <property type="entry name" value="CcO_II"/>
</dbReference>
<dbReference type="CDD" id="cd13919">
    <property type="entry name" value="CuRO_HCO_II_like_5"/>
    <property type="match status" value="1"/>
</dbReference>
<keyword evidence="5 14" id="KW-0812">Transmembrane</keyword>
<evidence type="ECO:0000259" key="18">
    <source>
        <dbReference type="PROSITE" id="PS50999"/>
    </source>
</evidence>
<dbReference type="GO" id="GO:0005886">
    <property type="term" value="C:plasma membrane"/>
    <property type="evidence" value="ECO:0007669"/>
    <property type="project" value="UniProtKB-SubCell"/>
</dbReference>
<evidence type="ECO:0000256" key="3">
    <source>
        <dbReference type="ARBA" id="ARBA00022448"/>
    </source>
</evidence>
<dbReference type="GO" id="GO:0042773">
    <property type="term" value="P:ATP synthesis coupled electron transport"/>
    <property type="evidence" value="ECO:0007669"/>
    <property type="project" value="TreeGrafter"/>
</dbReference>
<keyword evidence="3 14" id="KW-0813">Transport</keyword>
<reference evidence="19 20" key="1">
    <citation type="submission" date="2012-05" db="EMBL/GenBank/DDBJ databases">
        <title>Finished chromosome of genome of Chamaesiphon sp. PCC 6605.</title>
        <authorList>
            <consortium name="US DOE Joint Genome Institute"/>
            <person name="Gugger M."/>
            <person name="Coursin T."/>
            <person name="Rippka R."/>
            <person name="Tandeau De Marsac N."/>
            <person name="Huntemann M."/>
            <person name="Wei C.-L."/>
            <person name="Han J."/>
            <person name="Detter J.C."/>
            <person name="Han C."/>
            <person name="Tapia R."/>
            <person name="Chen A."/>
            <person name="Kyrpides N."/>
            <person name="Mavromatis K."/>
            <person name="Markowitz V."/>
            <person name="Szeto E."/>
            <person name="Ivanova N."/>
            <person name="Pagani I."/>
            <person name="Pati A."/>
            <person name="Goodwin L."/>
            <person name="Nordberg H.P."/>
            <person name="Cantor M.N."/>
            <person name="Hua S.X."/>
            <person name="Woyke T."/>
            <person name="Kerfeld C.A."/>
        </authorList>
    </citation>
    <scope>NUCLEOTIDE SEQUENCE [LARGE SCALE GENOMIC DNA]</scope>
    <source>
        <strain evidence="20">ATCC 27169 / PCC 6605</strain>
    </source>
</reference>
<dbReference type="Proteomes" id="UP000010366">
    <property type="component" value="Chromosome"/>
</dbReference>
<dbReference type="SUPFAM" id="SSF81464">
    <property type="entry name" value="Cytochrome c oxidase subunit II-like, transmembrane region"/>
    <property type="match status" value="1"/>
</dbReference>
<evidence type="ECO:0000256" key="1">
    <source>
        <dbReference type="ARBA" id="ARBA00004141"/>
    </source>
</evidence>
<dbReference type="InterPro" id="IPR002429">
    <property type="entry name" value="CcO_II-like_C"/>
</dbReference>
<evidence type="ECO:0000313" key="20">
    <source>
        <dbReference type="Proteomes" id="UP000010366"/>
    </source>
</evidence>
<dbReference type="Pfam" id="PF02790">
    <property type="entry name" value="COX2_TM"/>
    <property type="match status" value="1"/>
</dbReference>
<dbReference type="HOGENOM" id="CLU_036876_4_2_3"/>
<dbReference type="SUPFAM" id="SSF49503">
    <property type="entry name" value="Cupredoxins"/>
    <property type="match status" value="1"/>
</dbReference>
<keyword evidence="7" id="KW-1278">Translocase</keyword>
<evidence type="ECO:0000256" key="13">
    <source>
        <dbReference type="ARBA" id="ARBA00047816"/>
    </source>
</evidence>
<evidence type="ECO:0000256" key="5">
    <source>
        <dbReference type="ARBA" id="ARBA00022692"/>
    </source>
</evidence>
<dbReference type="EC" id="7.1.1.9" evidence="15"/>
<dbReference type="Pfam" id="PF00116">
    <property type="entry name" value="COX2"/>
    <property type="match status" value="1"/>
</dbReference>
<dbReference type="eggNOG" id="COG1622">
    <property type="taxonomic scope" value="Bacteria"/>
</dbReference>
<feature type="domain" description="Cytochrome oxidase subunit II transmembrane region profile" evidence="18">
    <location>
        <begin position="21"/>
        <end position="119"/>
    </location>
</feature>
<dbReference type="OrthoDB" id="9781261at2"/>
<comment type="similarity">
    <text evidence="2 14">Belongs to the cytochrome c oxidase subunit 2 family.</text>
</comment>
<evidence type="ECO:0000256" key="14">
    <source>
        <dbReference type="RuleBase" id="RU000456"/>
    </source>
</evidence>
<keyword evidence="10 15" id="KW-0186">Copper</keyword>
<dbReference type="InterPro" id="IPR008972">
    <property type="entry name" value="Cupredoxin"/>
</dbReference>
<dbReference type="PATRIC" id="fig|1173020.3.peg.5550"/>
<dbReference type="STRING" id="1173020.Cha6605_4855"/>
<dbReference type="EMBL" id="CP003600">
    <property type="protein sequence ID" value="AFY95768.1"/>
    <property type="molecule type" value="Genomic_DNA"/>
</dbReference>
<evidence type="ECO:0000256" key="12">
    <source>
        <dbReference type="ARBA" id="ARBA00024688"/>
    </source>
</evidence>
<evidence type="ECO:0000256" key="7">
    <source>
        <dbReference type="ARBA" id="ARBA00022967"/>
    </source>
</evidence>
<evidence type="ECO:0000256" key="9">
    <source>
        <dbReference type="ARBA" id="ARBA00022989"/>
    </source>
</evidence>
<gene>
    <name evidence="19" type="ORF">Cha6605_4855</name>
</gene>
<accession>K9UMA8</accession>
<dbReference type="PROSITE" id="PS00078">
    <property type="entry name" value="COX2"/>
    <property type="match status" value="1"/>
</dbReference>
<keyword evidence="6 15" id="KW-0479">Metal-binding</keyword>
<dbReference type="RefSeq" id="WP_015161857.1">
    <property type="nucleotide sequence ID" value="NC_019697.1"/>
</dbReference>
<feature type="transmembrane region" description="Helical" evidence="16">
    <location>
        <begin position="44"/>
        <end position="68"/>
    </location>
</feature>
<evidence type="ECO:0000256" key="11">
    <source>
        <dbReference type="ARBA" id="ARBA00023136"/>
    </source>
</evidence>
<feature type="transmembrane region" description="Helical" evidence="16">
    <location>
        <begin position="89"/>
        <end position="109"/>
    </location>
</feature>
<evidence type="ECO:0000313" key="19">
    <source>
        <dbReference type="EMBL" id="AFY95768.1"/>
    </source>
</evidence>
<dbReference type="PANTHER" id="PTHR22888">
    <property type="entry name" value="CYTOCHROME C OXIDASE, SUBUNIT II"/>
    <property type="match status" value="1"/>
</dbReference>
<evidence type="ECO:0000259" key="17">
    <source>
        <dbReference type="PROSITE" id="PS50857"/>
    </source>
</evidence>
<keyword evidence="8 14" id="KW-0249">Electron transport</keyword>
<comment type="subcellular location">
    <subcellularLocation>
        <location evidence="14">Cell membrane</location>
        <topology evidence="14">Multi-pass membrane protein</topology>
    </subcellularLocation>
    <subcellularLocation>
        <location evidence="1">Membrane</location>
        <topology evidence="1">Multi-pass membrane protein</topology>
    </subcellularLocation>
</comment>
<dbReference type="GO" id="GO:0005507">
    <property type="term" value="F:copper ion binding"/>
    <property type="evidence" value="ECO:0007669"/>
    <property type="project" value="InterPro"/>
</dbReference>
<dbReference type="PROSITE" id="PS50857">
    <property type="entry name" value="COX2_CUA"/>
    <property type="match status" value="1"/>
</dbReference>
<dbReference type="PROSITE" id="PS50999">
    <property type="entry name" value="COX2_TM"/>
    <property type="match status" value="1"/>
</dbReference>
<organism evidence="19 20">
    <name type="scientific">Chamaesiphon minutus (strain ATCC 27169 / PCC 6605)</name>
    <dbReference type="NCBI Taxonomy" id="1173020"/>
    <lineage>
        <taxon>Bacteria</taxon>
        <taxon>Bacillati</taxon>
        <taxon>Cyanobacteriota</taxon>
        <taxon>Cyanophyceae</taxon>
        <taxon>Gomontiellales</taxon>
        <taxon>Chamaesiphonaceae</taxon>
        <taxon>Chamaesiphon</taxon>
    </lineage>
</organism>
<feature type="domain" description="Cytochrome oxidase subunit II copper A binding" evidence="17">
    <location>
        <begin position="172"/>
        <end position="283"/>
    </location>
</feature>
<comment type="function">
    <text evidence="12 15">Subunits I and II form the functional core of the enzyme complex. Electrons originating in cytochrome c are transferred via heme a and Cu(A) to the binuclear center formed by heme a3 and Cu(B).</text>
</comment>
<dbReference type="Gene3D" id="2.60.40.420">
    <property type="entry name" value="Cupredoxins - blue copper proteins"/>
    <property type="match status" value="1"/>
</dbReference>
<dbReference type="InterPro" id="IPR011759">
    <property type="entry name" value="Cyt_c_oxidase_su2_TM_dom"/>
</dbReference>
<comment type="catalytic activity">
    <reaction evidence="13 15">
        <text>4 Fe(II)-[cytochrome c] + O2 + 8 H(+)(in) = 4 Fe(III)-[cytochrome c] + 2 H2O + 4 H(+)(out)</text>
        <dbReference type="Rhea" id="RHEA:11436"/>
        <dbReference type="Rhea" id="RHEA-COMP:10350"/>
        <dbReference type="Rhea" id="RHEA-COMP:14399"/>
        <dbReference type="ChEBI" id="CHEBI:15377"/>
        <dbReference type="ChEBI" id="CHEBI:15378"/>
        <dbReference type="ChEBI" id="CHEBI:15379"/>
        <dbReference type="ChEBI" id="CHEBI:29033"/>
        <dbReference type="ChEBI" id="CHEBI:29034"/>
        <dbReference type="EC" id="7.1.1.9"/>
    </reaction>
</comment>
<sequence length="343" mass="36762">MNIPSSIITLLLGIGLTLVSLWYGQNHGLMPVAASEEAAHIDGLFNAMMTISVGLFLLVQGVLVYSAIKFRRRPGELGDGAAIEGNVPLEILWTAIPAAIVLWISIYSFEIYNEMGGFDPEANGAHAMHSMPSGKGSAMAATMDASMAGMPDASKLIAAIGVGASPANQGKPAAVNVNVLGLQYAWIFTYPDANITSGELHIPVGKEVQLNMNAQDVIHAVWIPQLRLKQDVIPGTQTELRFTSNKVGTYPLRCAELCGGYHGSMVTQMVVHTPEEYDAWIASQQQSTQAQADIVKQTIAMNPANMSAGKYLAPYAKEMGVQPEMINHLHHDMNMSSIASATK</sequence>
<dbReference type="InterPro" id="IPR001505">
    <property type="entry name" value="Copper_CuA"/>
</dbReference>
<evidence type="ECO:0000256" key="16">
    <source>
        <dbReference type="SAM" id="Phobius"/>
    </source>
</evidence>
<protein>
    <recommendedName>
        <fullName evidence="15">Cytochrome c oxidase subunit 2</fullName>
        <ecNumber evidence="15">7.1.1.9</ecNumber>
    </recommendedName>
</protein>
<evidence type="ECO:0000256" key="10">
    <source>
        <dbReference type="ARBA" id="ARBA00023008"/>
    </source>
</evidence>
<dbReference type="Gene3D" id="1.10.287.90">
    <property type="match status" value="1"/>
</dbReference>
<dbReference type="GO" id="GO:0004129">
    <property type="term" value="F:cytochrome-c oxidase activity"/>
    <property type="evidence" value="ECO:0007669"/>
    <property type="project" value="UniProtKB-EC"/>
</dbReference>
<keyword evidence="11 16" id="KW-0472">Membrane</keyword>
<evidence type="ECO:0000256" key="15">
    <source>
        <dbReference type="RuleBase" id="RU004024"/>
    </source>
</evidence>
<evidence type="ECO:0000256" key="6">
    <source>
        <dbReference type="ARBA" id="ARBA00022723"/>
    </source>
</evidence>
<keyword evidence="9 16" id="KW-1133">Transmembrane helix</keyword>
<proteinExistence type="inferred from homology"/>